<evidence type="ECO:0000259" key="9">
    <source>
        <dbReference type="Pfam" id="PF01488"/>
    </source>
</evidence>
<feature type="binding site" evidence="8">
    <location>
        <position position="103"/>
    </location>
    <ligand>
        <name>shikimate</name>
        <dbReference type="ChEBI" id="CHEBI:36208"/>
    </ligand>
</feature>
<gene>
    <name evidence="8" type="primary">aroE</name>
    <name evidence="12" type="ORF">SAMN06295960_0291</name>
</gene>
<organism evidence="12 13">
    <name type="scientific">Paenibacillus aquistagni</name>
    <dbReference type="NCBI Taxonomy" id="1852522"/>
    <lineage>
        <taxon>Bacteria</taxon>
        <taxon>Bacillati</taxon>
        <taxon>Bacillota</taxon>
        <taxon>Bacilli</taxon>
        <taxon>Bacillales</taxon>
        <taxon>Paenibacillaceae</taxon>
        <taxon>Paenibacillus</taxon>
    </lineage>
</organism>
<comment type="caution">
    <text evidence="8">Lacks conserved residue(s) required for the propagation of feature annotation.</text>
</comment>
<dbReference type="GO" id="GO:0019632">
    <property type="term" value="P:shikimate metabolic process"/>
    <property type="evidence" value="ECO:0007669"/>
    <property type="project" value="InterPro"/>
</dbReference>
<feature type="domain" description="Quinate/shikimate 5-dehydrogenase/glutamyl-tRNA reductase" evidence="9">
    <location>
        <begin position="129"/>
        <end position="212"/>
    </location>
</feature>
<proteinExistence type="inferred from homology"/>
<dbReference type="Proteomes" id="UP000193834">
    <property type="component" value="Unassembled WGS sequence"/>
</dbReference>
<evidence type="ECO:0000256" key="4">
    <source>
        <dbReference type="ARBA" id="ARBA00022857"/>
    </source>
</evidence>
<evidence type="ECO:0000256" key="7">
    <source>
        <dbReference type="ARBA" id="ARBA00049442"/>
    </source>
</evidence>
<evidence type="ECO:0000259" key="11">
    <source>
        <dbReference type="Pfam" id="PF18317"/>
    </source>
</evidence>
<feature type="binding site" evidence="8">
    <location>
        <position position="267"/>
    </location>
    <ligand>
        <name>shikimate</name>
        <dbReference type="ChEBI" id="CHEBI:36208"/>
    </ligand>
</feature>
<dbReference type="Gene3D" id="3.40.50.10860">
    <property type="entry name" value="Leucine Dehydrogenase, chain A, domain 1"/>
    <property type="match status" value="1"/>
</dbReference>
<keyword evidence="6 8" id="KW-0057">Aromatic amino acid biosynthesis</keyword>
<evidence type="ECO:0000256" key="3">
    <source>
        <dbReference type="ARBA" id="ARBA00022605"/>
    </source>
</evidence>
<dbReference type="SUPFAM" id="SSF51735">
    <property type="entry name" value="NAD(P)-binding Rossmann-fold domains"/>
    <property type="match status" value="1"/>
</dbReference>
<feature type="binding site" evidence="8">
    <location>
        <position position="237"/>
    </location>
    <ligand>
        <name>NADP(+)</name>
        <dbReference type="ChEBI" id="CHEBI:58349"/>
    </ligand>
</feature>
<accession>A0A1X7IBC4</accession>
<feature type="binding site" evidence="8">
    <location>
        <position position="118"/>
    </location>
    <ligand>
        <name>shikimate</name>
        <dbReference type="ChEBI" id="CHEBI:36208"/>
    </ligand>
</feature>
<dbReference type="GO" id="GO:0050661">
    <property type="term" value="F:NADP binding"/>
    <property type="evidence" value="ECO:0007669"/>
    <property type="project" value="InterPro"/>
</dbReference>
<reference evidence="12" key="1">
    <citation type="submission" date="2017-04" db="EMBL/GenBank/DDBJ databases">
        <authorList>
            <person name="Afonso C.L."/>
            <person name="Miller P.J."/>
            <person name="Scott M.A."/>
            <person name="Spackman E."/>
            <person name="Goraichik I."/>
            <person name="Dimitrov K.M."/>
            <person name="Suarez D.L."/>
            <person name="Swayne D.E."/>
        </authorList>
    </citation>
    <scope>NUCLEOTIDE SEQUENCE [LARGE SCALE GENOMIC DNA]</scope>
    <source>
        <strain evidence="12">11</strain>
    </source>
</reference>
<dbReference type="RefSeq" id="WP_085492575.1">
    <property type="nucleotide sequence ID" value="NZ_FXAZ01000001.1"/>
</dbReference>
<dbReference type="EMBL" id="FXAZ01000001">
    <property type="protein sequence ID" value="SMG11756.1"/>
    <property type="molecule type" value="Genomic_DNA"/>
</dbReference>
<feature type="binding site" evidence="8">
    <location>
        <begin position="31"/>
        <end position="33"/>
    </location>
    <ligand>
        <name>shikimate</name>
        <dbReference type="ChEBI" id="CHEBI:36208"/>
    </ligand>
</feature>
<dbReference type="UniPathway" id="UPA00053">
    <property type="reaction ID" value="UER00087"/>
</dbReference>
<dbReference type="NCBIfam" id="TIGR00507">
    <property type="entry name" value="aroE"/>
    <property type="match status" value="1"/>
</dbReference>
<feature type="binding site" evidence="8">
    <location>
        <position position="78"/>
    </location>
    <ligand>
        <name>shikimate</name>
        <dbReference type="ChEBI" id="CHEBI:36208"/>
    </ligand>
</feature>
<dbReference type="Pfam" id="PF01488">
    <property type="entry name" value="Shikimate_DH"/>
    <property type="match status" value="1"/>
</dbReference>
<dbReference type="CDD" id="cd01065">
    <property type="entry name" value="NAD_bind_Shikimate_DH"/>
    <property type="match status" value="1"/>
</dbReference>
<dbReference type="GO" id="GO:0004764">
    <property type="term" value="F:shikimate 3-dehydrogenase (NADP+) activity"/>
    <property type="evidence" value="ECO:0007669"/>
    <property type="project" value="UniProtKB-UniRule"/>
</dbReference>
<feature type="binding site" evidence="8">
    <location>
        <begin position="167"/>
        <end position="172"/>
    </location>
    <ligand>
        <name>NADP(+)</name>
        <dbReference type="ChEBI" id="CHEBI:58349"/>
    </ligand>
</feature>
<dbReference type="InterPro" id="IPR041121">
    <property type="entry name" value="SDH_C"/>
</dbReference>
<sequence length="293" mass="31634">MGKITSMSIDNGRITSATQLYAVIGDPIRHSKSPLMQNAALNSCQIDAVYTAFHVKPEQLQACVEGMRALGIQGMNVTIPHKEQVMKLLDELDHSAQVIGAVNTIVNDNGRLIGYNTDGMGYVRSLKEETGADLQSSRILMIGAGGAARGLAYALLNEGCEQLTIANRTLERAHAIAAELQAFGSIQVAQLEDGRPDILPEEVDVVINTTSVGMHPAVEISPMDKSWLRSSMIVSDIIYNPLMTQLLHDAEEIGAVTHSGLGMFVYQGAIAFELWTGQQAPVHVMREAVLQAL</sequence>
<dbReference type="NCBIfam" id="NF001310">
    <property type="entry name" value="PRK00258.1-2"/>
    <property type="match status" value="1"/>
</dbReference>
<dbReference type="FunFam" id="3.40.50.10860:FF:000004">
    <property type="entry name" value="Quinate/shikimate dehydrogenase"/>
    <property type="match status" value="1"/>
</dbReference>
<dbReference type="GO" id="GO:0008652">
    <property type="term" value="P:amino acid biosynthetic process"/>
    <property type="evidence" value="ECO:0007669"/>
    <property type="project" value="UniProtKB-KW"/>
</dbReference>
<evidence type="ECO:0000313" key="13">
    <source>
        <dbReference type="Proteomes" id="UP000193834"/>
    </source>
</evidence>
<evidence type="ECO:0000256" key="1">
    <source>
        <dbReference type="ARBA" id="ARBA00004871"/>
    </source>
</evidence>
<comment type="subunit">
    <text evidence="8">Homodimer.</text>
</comment>
<feature type="domain" description="Shikimate dehydrogenase substrate binding N-terminal" evidence="10">
    <location>
        <begin position="23"/>
        <end position="105"/>
    </location>
</feature>
<keyword evidence="3 8" id="KW-0028">Amino-acid biosynthesis</keyword>
<dbReference type="HAMAP" id="MF_00222">
    <property type="entry name" value="Shikimate_DH_AroE"/>
    <property type="match status" value="1"/>
</dbReference>
<dbReference type="SUPFAM" id="SSF53223">
    <property type="entry name" value="Aminoacid dehydrogenase-like, N-terminal domain"/>
    <property type="match status" value="1"/>
</dbReference>
<comment type="catalytic activity">
    <reaction evidence="7 8">
        <text>shikimate + NADP(+) = 3-dehydroshikimate + NADPH + H(+)</text>
        <dbReference type="Rhea" id="RHEA:17737"/>
        <dbReference type="ChEBI" id="CHEBI:15378"/>
        <dbReference type="ChEBI" id="CHEBI:16630"/>
        <dbReference type="ChEBI" id="CHEBI:36208"/>
        <dbReference type="ChEBI" id="CHEBI:57783"/>
        <dbReference type="ChEBI" id="CHEBI:58349"/>
        <dbReference type="EC" id="1.1.1.25"/>
    </reaction>
</comment>
<feature type="binding site" evidence="8">
    <location>
        <position position="239"/>
    </location>
    <ligand>
        <name>shikimate</name>
        <dbReference type="ChEBI" id="CHEBI:36208"/>
    </ligand>
</feature>
<evidence type="ECO:0000256" key="2">
    <source>
        <dbReference type="ARBA" id="ARBA00012962"/>
    </source>
</evidence>
<keyword evidence="4 8" id="KW-0521">NADP</keyword>
<feature type="binding site" evidence="8">
    <location>
        <position position="260"/>
    </location>
    <ligand>
        <name>NADP(+)</name>
        <dbReference type="ChEBI" id="CHEBI:58349"/>
    </ligand>
</feature>
<dbReference type="AlphaFoldDB" id="A0A1X7IBC4"/>
<evidence type="ECO:0000313" key="12">
    <source>
        <dbReference type="EMBL" id="SMG11756.1"/>
    </source>
</evidence>
<dbReference type="InterPro" id="IPR006151">
    <property type="entry name" value="Shikm_DH/Glu-tRNA_Rdtase"/>
</dbReference>
<dbReference type="PANTHER" id="PTHR21089:SF1">
    <property type="entry name" value="BIFUNCTIONAL 3-DEHYDROQUINATE DEHYDRATASE_SHIKIMATE DEHYDROGENASE, CHLOROPLASTIC"/>
    <property type="match status" value="1"/>
</dbReference>
<dbReference type="NCBIfam" id="NF001314">
    <property type="entry name" value="PRK00258.2-2"/>
    <property type="match status" value="1"/>
</dbReference>
<dbReference type="InterPro" id="IPR013708">
    <property type="entry name" value="Shikimate_DH-bd_N"/>
</dbReference>
<feature type="domain" description="SDH C-terminal" evidence="11">
    <location>
        <begin position="260"/>
        <end position="290"/>
    </location>
</feature>
<dbReference type="InterPro" id="IPR036291">
    <property type="entry name" value="NAD(P)-bd_dom_sf"/>
</dbReference>
<protein>
    <recommendedName>
        <fullName evidence="2 8">Shikimate dehydrogenase (NADP(+))</fullName>
        <shortName evidence="8">SDH</shortName>
        <ecNumber evidence="2 8">1.1.1.25</ecNumber>
    </recommendedName>
</protein>
<dbReference type="NCBIfam" id="NF001319">
    <property type="entry name" value="PRK00258.3-3"/>
    <property type="match status" value="1"/>
</dbReference>
<dbReference type="Pfam" id="PF08501">
    <property type="entry name" value="Shikimate_dh_N"/>
    <property type="match status" value="1"/>
</dbReference>
<dbReference type="Pfam" id="PF18317">
    <property type="entry name" value="SDH_C"/>
    <property type="match status" value="1"/>
</dbReference>
<dbReference type="STRING" id="1852522.SAMN06295960_0291"/>
<keyword evidence="13" id="KW-1185">Reference proteome</keyword>
<comment type="function">
    <text evidence="8">Involved in the biosynthesis of the chorismate, which leads to the biosynthesis of aromatic amino acids. Catalyzes the reversible NADPH linked reduction of 3-dehydroshikimate (DHSA) to yield shikimate (SA).</text>
</comment>
<dbReference type="InterPro" id="IPR046346">
    <property type="entry name" value="Aminoacid_DH-like_N_sf"/>
</dbReference>
<dbReference type="EC" id="1.1.1.25" evidence="2 8"/>
<dbReference type="GO" id="GO:0009073">
    <property type="term" value="P:aromatic amino acid family biosynthetic process"/>
    <property type="evidence" value="ECO:0007669"/>
    <property type="project" value="UniProtKB-KW"/>
</dbReference>
<dbReference type="InterPro" id="IPR011342">
    <property type="entry name" value="Shikimate_DH"/>
</dbReference>
<feature type="active site" description="Proton acceptor" evidence="8">
    <location>
        <position position="82"/>
    </location>
</feature>
<evidence type="ECO:0000256" key="5">
    <source>
        <dbReference type="ARBA" id="ARBA00023002"/>
    </source>
</evidence>
<name>A0A1X7IBC4_9BACL</name>
<dbReference type="PANTHER" id="PTHR21089">
    <property type="entry name" value="SHIKIMATE DEHYDROGENASE"/>
    <property type="match status" value="1"/>
</dbReference>
<comment type="pathway">
    <text evidence="1 8">Metabolic intermediate biosynthesis; chorismate biosynthesis; chorismate from D-erythrose 4-phosphate and phosphoenolpyruvate: step 4/7.</text>
</comment>
<feature type="binding site" evidence="8">
    <location>
        <begin position="143"/>
        <end position="147"/>
    </location>
    <ligand>
        <name>NADP(+)</name>
        <dbReference type="ChEBI" id="CHEBI:58349"/>
    </ligand>
</feature>
<dbReference type="GO" id="GO:0009423">
    <property type="term" value="P:chorismate biosynthetic process"/>
    <property type="evidence" value="ECO:0007669"/>
    <property type="project" value="UniProtKB-UniRule"/>
</dbReference>
<dbReference type="InterPro" id="IPR022893">
    <property type="entry name" value="Shikimate_DH_fam"/>
</dbReference>
<comment type="similarity">
    <text evidence="8">Belongs to the shikimate dehydrogenase family.</text>
</comment>
<evidence type="ECO:0000256" key="8">
    <source>
        <dbReference type="HAMAP-Rule" id="MF_00222"/>
    </source>
</evidence>
<keyword evidence="5 8" id="KW-0560">Oxidoreductase</keyword>
<evidence type="ECO:0000259" key="10">
    <source>
        <dbReference type="Pfam" id="PF08501"/>
    </source>
</evidence>
<dbReference type="Gene3D" id="3.40.50.720">
    <property type="entry name" value="NAD(P)-binding Rossmann-like Domain"/>
    <property type="match status" value="1"/>
</dbReference>
<evidence type="ECO:0000256" key="6">
    <source>
        <dbReference type="ARBA" id="ARBA00023141"/>
    </source>
</evidence>